<evidence type="ECO:0000256" key="12">
    <source>
        <dbReference type="SAM" id="Coils"/>
    </source>
</evidence>
<dbReference type="GO" id="GO:0015074">
    <property type="term" value="P:DNA integration"/>
    <property type="evidence" value="ECO:0007669"/>
    <property type="project" value="UniProtKB-KW"/>
</dbReference>
<feature type="domain" description="Reverse transcriptase" evidence="14">
    <location>
        <begin position="802"/>
        <end position="992"/>
    </location>
</feature>
<dbReference type="InterPro" id="IPR041588">
    <property type="entry name" value="Integrase_H2C2"/>
</dbReference>
<dbReference type="CDD" id="cd00303">
    <property type="entry name" value="retropepsin_like"/>
    <property type="match status" value="1"/>
</dbReference>
<dbReference type="PROSITE" id="PS50994">
    <property type="entry name" value="INTEGRASE"/>
    <property type="match status" value="1"/>
</dbReference>
<gene>
    <name evidence="16" type="primary">POL_534</name>
    <name evidence="16" type="ORF">AVEN_263879_1</name>
</gene>
<dbReference type="SUPFAM" id="SSF56672">
    <property type="entry name" value="DNA/RNA polymerases"/>
    <property type="match status" value="1"/>
</dbReference>
<accession>A0A4Y2PQG4</accession>
<organism evidence="16 17">
    <name type="scientific">Araneus ventricosus</name>
    <name type="common">Orbweaver spider</name>
    <name type="synonym">Epeira ventricosa</name>
    <dbReference type="NCBI Taxonomy" id="182803"/>
    <lineage>
        <taxon>Eukaryota</taxon>
        <taxon>Metazoa</taxon>
        <taxon>Ecdysozoa</taxon>
        <taxon>Arthropoda</taxon>
        <taxon>Chelicerata</taxon>
        <taxon>Arachnida</taxon>
        <taxon>Araneae</taxon>
        <taxon>Araneomorphae</taxon>
        <taxon>Entelegynae</taxon>
        <taxon>Araneoidea</taxon>
        <taxon>Araneidae</taxon>
        <taxon>Araneus</taxon>
    </lineage>
</organism>
<dbReference type="PANTHER" id="PTHR37984:SF5">
    <property type="entry name" value="PROTEIN NYNRIN-LIKE"/>
    <property type="match status" value="1"/>
</dbReference>
<dbReference type="Gene3D" id="1.10.340.70">
    <property type="match status" value="1"/>
</dbReference>
<dbReference type="GO" id="GO:0003964">
    <property type="term" value="F:RNA-directed DNA polymerase activity"/>
    <property type="evidence" value="ECO:0007669"/>
    <property type="project" value="UniProtKB-KW"/>
</dbReference>
<keyword evidence="10" id="KW-0695">RNA-directed DNA polymerase</keyword>
<keyword evidence="8" id="KW-0694">RNA-binding</keyword>
<dbReference type="FunFam" id="3.10.20.370:FF:000001">
    <property type="entry name" value="Retrovirus-related Pol polyprotein from transposon 17.6-like protein"/>
    <property type="match status" value="1"/>
</dbReference>
<protein>
    <recommendedName>
        <fullName evidence="1">RNA-directed DNA polymerase</fullName>
        <ecNumber evidence="1">2.7.7.49</ecNumber>
    </recommendedName>
</protein>
<evidence type="ECO:0000256" key="8">
    <source>
        <dbReference type="ARBA" id="ARBA00022884"/>
    </source>
</evidence>
<dbReference type="InterPro" id="IPR041577">
    <property type="entry name" value="RT_RNaseH_2"/>
</dbReference>
<evidence type="ECO:0000313" key="16">
    <source>
        <dbReference type="EMBL" id="GBN54135.1"/>
    </source>
</evidence>
<keyword evidence="17" id="KW-1185">Reference proteome</keyword>
<reference evidence="16 17" key="1">
    <citation type="journal article" date="2019" name="Sci. Rep.">
        <title>Orb-weaving spider Araneus ventricosus genome elucidates the spidroin gene catalogue.</title>
        <authorList>
            <person name="Kono N."/>
            <person name="Nakamura H."/>
            <person name="Ohtoshi R."/>
            <person name="Moran D.A.P."/>
            <person name="Shinohara A."/>
            <person name="Yoshida Y."/>
            <person name="Fujiwara M."/>
            <person name="Mori M."/>
            <person name="Tomita M."/>
            <person name="Arakawa K."/>
        </authorList>
    </citation>
    <scope>NUCLEOTIDE SEQUENCE [LARGE SCALE GENOMIC DNA]</scope>
</reference>
<evidence type="ECO:0000313" key="17">
    <source>
        <dbReference type="Proteomes" id="UP000499080"/>
    </source>
</evidence>
<keyword evidence="5" id="KW-0255">Endonuclease</keyword>
<keyword evidence="9" id="KW-0229">DNA integration</keyword>
<comment type="caution">
    <text evidence="16">The sequence shown here is derived from an EMBL/GenBank/DDBJ whole genome shotgun (WGS) entry which is preliminary data.</text>
</comment>
<keyword evidence="2" id="KW-0808">Transferase</keyword>
<evidence type="ECO:0000256" key="7">
    <source>
        <dbReference type="ARBA" id="ARBA00022842"/>
    </source>
</evidence>
<evidence type="ECO:0000256" key="9">
    <source>
        <dbReference type="ARBA" id="ARBA00022908"/>
    </source>
</evidence>
<keyword evidence="12" id="KW-0175">Coiled coil</keyword>
<dbReference type="Gene3D" id="3.30.70.270">
    <property type="match status" value="2"/>
</dbReference>
<evidence type="ECO:0000256" key="6">
    <source>
        <dbReference type="ARBA" id="ARBA00022801"/>
    </source>
</evidence>
<dbReference type="SUPFAM" id="SSF53098">
    <property type="entry name" value="Ribonuclease H-like"/>
    <property type="match status" value="1"/>
</dbReference>
<dbReference type="InterPro" id="IPR021109">
    <property type="entry name" value="Peptidase_aspartic_dom_sf"/>
</dbReference>
<name>A0A4Y2PQG4_ARAVE</name>
<evidence type="ECO:0000256" key="10">
    <source>
        <dbReference type="ARBA" id="ARBA00022918"/>
    </source>
</evidence>
<dbReference type="Pfam" id="PF00078">
    <property type="entry name" value="RVT_1"/>
    <property type="match status" value="1"/>
</dbReference>
<dbReference type="Proteomes" id="UP000499080">
    <property type="component" value="Unassembled WGS sequence"/>
</dbReference>
<dbReference type="Gene3D" id="3.30.420.10">
    <property type="entry name" value="Ribonuclease H-like superfamily/Ribonuclease H"/>
    <property type="match status" value="1"/>
</dbReference>
<dbReference type="Gene3D" id="3.10.20.370">
    <property type="match status" value="1"/>
</dbReference>
<dbReference type="InterPro" id="IPR001584">
    <property type="entry name" value="Integrase_cat-core"/>
</dbReference>
<dbReference type="Pfam" id="PF17919">
    <property type="entry name" value="RT_RNaseH_2"/>
    <property type="match status" value="1"/>
</dbReference>
<dbReference type="InterPro" id="IPR043128">
    <property type="entry name" value="Rev_trsase/Diguanyl_cyclase"/>
</dbReference>
<evidence type="ECO:0000256" key="5">
    <source>
        <dbReference type="ARBA" id="ARBA00022759"/>
    </source>
</evidence>
<dbReference type="Gene3D" id="3.10.10.10">
    <property type="entry name" value="HIV Type 1 Reverse Transcriptase, subunit A, domain 1"/>
    <property type="match status" value="1"/>
</dbReference>
<keyword evidence="3" id="KW-0548">Nucleotidyltransferase</keyword>
<keyword evidence="7" id="KW-0460">Magnesium</keyword>
<dbReference type="GO" id="GO:0003723">
    <property type="term" value="F:RNA binding"/>
    <property type="evidence" value="ECO:0007669"/>
    <property type="project" value="UniProtKB-KW"/>
</dbReference>
<dbReference type="CDD" id="cd01647">
    <property type="entry name" value="RT_LTR"/>
    <property type="match status" value="1"/>
</dbReference>
<dbReference type="InterPro" id="IPR012337">
    <property type="entry name" value="RNaseH-like_sf"/>
</dbReference>
<evidence type="ECO:0000256" key="4">
    <source>
        <dbReference type="ARBA" id="ARBA00022722"/>
    </source>
</evidence>
<dbReference type="GO" id="GO:0006508">
    <property type="term" value="P:proteolysis"/>
    <property type="evidence" value="ECO:0007669"/>
    <property type="project" value="InterPro"/>
</dbReference>
<feature type="coiled-coil region" evidence="12">
    <location>
        <begin position="210"/>
        <end position="240"/>
    </location>
</feature>
<evidence type="ECO:0000256" key="13">
    <source>
        <dbReference type="SAM" id="MobiDB-lite"/>
    </source>
</evidence>
<dbReference type="InterPro" id="IPR001969">
    <property type="entry name" value="Aspartic_peptidase_AS"/>
</dbReference>
<dbReference type="EMBL" id="BGPR01012023">
    <property type="protein sequence ID" value="GBN54135.1"/>
    <property type="molecule type" value="Genomic_DNA"/>
</dbReference>
<feature type="domain" description="Integrase catalytic" evidence="15">
    <location>
        <begin position="1300"/>
        <end position="1466"/>
    </location>
</feature>
<feature type="region of interest" description="Disordered" evidence="13">
    <location>
        <begin position="339"/>
        <end position="360"/>
    </location>
</feature>
<evidence type="ECO:0000256" key="2">
    <source>
        <dbReference type="ARBA" id="ARBA00022679"/>
    </source>
</evidence>
<dbReference type="InterPro" id="IPR036397">
    <property type="entry name" value="RNaseH_sf"/>
</dbReference>
<dbReference type="FunFam" id="3.30.70.270:FF:000020">
    <property type="entry name" value="Transposon Tf2-6 polyprotein-like Protein"/>
    <property type="match status" value="1"/>
</dbReference>
<dbReference type="EC" id="2.7.7.49" evidence="1"/>
<evidence type="ECO:0000256" key="3">
    <source>
        <dbReference type="ARBA" id="ARBA00022695"/>
    </source>
</evidence>
<keyword evidence="6" id="KW-0378">Hydrolase</keyword>
<feature type="compositionally biased region" description="Polar residues" evidence="13">
    <location>
        <begin position="339"/>
        <end position="350"/>
    </location>
</feature>
<evidence type="ECO:0000259" key="14">
    <source>
        <dbReference type="PROSITE" id="PS50878"/>
    </source>
</evidence>
<dbReference type="GO" id="GO:0004519">
    <property type="term" value="F:endonuclease activity"/>
    <property type="evidence" value="ECO:0007669"/>
    <property type="project" value="UniProtKB-KW"/>
</dbReference>
<sequence>MDFVILSPPTTRRGTPYNPIMALNTGDQQTAFSIQIENFNGEPDKLEWFIQQITDLKQINKWSDEMTFLFLKSKLAGSALSWYASNPTCKNVTTFDDAVTQLRAFFRNDSTPLSNSAELHNIQLMPGESIRNLAHRIQVLTSRTYNLLEDAAALNQIQSIQLLNALPLKMKQKLIHEDTKNFSSLVEKAQKIVLTEQSLNLMHIASSPQMEESNSQNKILEELKNQIENLSNKVQNMQITYTHSSTTSDQGNDSAVQAYGINYTGQYFTPQNMSPQQGSIICSFCQKRNHTMSQCFQFKRHLRDINNSENRNRDFQQGFPYRAGQNYRQQNMRFPQQNFRSTRPENNGFQHTFRPTYRPLNSVRAPNTFRPHNYFGPSTSQNFRPQQNFKLQEGLLNGGGATSSRPQATNFDKTNVCSSERVKNIHNDKNYESNNHKNINEKATQNVNERKILHINNVYDENFLPTIKVKFGNNYYVMLIDSGSSVSLLTMSAYNDIKCDTKTRLLSRNVMIHTVNSQLSFSCCSEISFKIDQHHFKNPFYVANFKQSTFAGILGYDFLSKNNVIIDTKNGCARFDNFQAKFISPDCYPKMTNCHTIIDNTVILQSKMILQPQESSIVKLCLKDTRENISEIFFQPTISSHDIEIHPALHTVKNSCFPTVIRNLGNTAIHFNKGQVFGEATPSFLLKTNENANDKNICGSPNNNTPMCNLITPSEDILKKRKDELSETDFKLEHLNSDQKHLLLETLLDRSAAFSKSLKTIGCTDRVIPTFNFRSHNPIKTLPFEIPHAIQGTIKEELNELIEAGLIHRNISQWSSPMVLVKKKQNPTNPHKPASYRMALDLRLLNTILENSTYPLPKIPTLINEISKYSFYTTIDFCKAYWQILLPEEMQDVLTFTTPFGTFANRRLVFGLKTAASIFQALVDLLIDELKLSGTTGIYAYQDDIVIGAHSFQEMHNKIRSVLDILIKYNLTLSPEKCVFFKSTIDYLGFNISHNKIQPITSNILKITSFQPPRTVKQVRRFLGLCGFYRSLIPGFAELTECLTQLTRKNVPFQWTPTHQEAFKKLQDVFFTKPFVRLPDWDKPFVLNTDASGQAISGILLQEHEGKLHPISYYSKTLSNSERNYPAIKLELFAIYKSVHAFKTYLYNTNFKILTDSKPLLHYKKIASPTDIVSRWLLYLSEFQFTCEHIPGKENTLADFFSRFPVNRTEISNTPQDEQELILPVVETHCNTINAISDTSLEISTSTWLKEQADDTQTNEIIQLLKNPSLKDSNNIRGFYIDPTTHILMFKSHRKSQAELIVVPKSLQHKALDICHISHTGLDKTYQIVSNRYYWKGVYIDTKNFVLSCEQCIKNKHLSMHHHNLTEYLQDRTQPNLSDRGLQFTSKVFSLINKTLGIKLSHTSPFHPQTNGQTERLNPAIESSILTLQERGVNLQNALLIHQNIYNGLIHPSTGYTPNLLHFGRNLPLIFDTFDNNSEPLFLDKAHYVQGLLQQLNTAYELAYSTLTRKQVEQNNRLAKNSRPRALHVGDIVYLKSKGAFKTRFEGPYTIIAKRGEVNYTIQALDNKYARSFTVHVDRLRYAPGRKSHLISHGTAPNV</sequence>
<keyword evidence="4" id="KW-0540">Nuclease</keyword>
<evidence type="ECO:0000256" key="1">
    <source>
        <dbReference type="ARBA" id="ARBA00012493"/>
    </source>
</evidence>
<dbReference type="SUPFAM" id="SSF50630">
    <property type="entry name" value="Acid proteases"/>
    <property type="match status" value="1"/>
</dbReference>
<dbReference type="OrthoDB" id="5978043at2759"/>
<dbReference type="PROSITE" id="PS50878">
    <property type="entry name" value="RT_POL"/>
    <property type="match status" value="1"/>
</dbReference>
<dbReference type="CDD" id="cd09274">
    <property type="entry name" value="RNase_HI_RT_Ty3"/>
    <property type="match status" value="1"/>
</dbReference>
<dbReference type="PANTHER" id="PTHR37984">
    <property type="entry name" value="PROTEIN CBG26694"/>
    <property type="match status" value="1"/>
</dbReference>
<evidence type="ECO:0000256" key="11">
    <source>
        <dbReference type="ARBA" id="ARBA00023268"/>
    </source>
</evidence>
<dbReference type="GO" id="GO:0004190">
    <property type="term" value="F:aspartic-type endopeptidase activity"/>
    <property type="evidence" value="ECO:0007669"/>
    <property type="project" value="InterPro"/>
</dbReference>
<dbReference type="InterPro" id="IPR043502">
    <property type="entry name" value="DNA/RNA_pol_sf"/>
</dbReference>
<dbReference type="Pfam" id="PF17921">
    <property type="entry name" value="Integrase_H2C2"/>
    <property type="match status" value="1"/>
</dbReference>
<dbReference type="InterPro" id="IPR000477">
    <property type="entry name" value="RT_dom"/>
</dbReference>
<proteinExistence type="predicted"/>
<dbReference type="GO" id="GO:0042575">
    <property type="term" value="C:DNA polymerase complex"/>
    <property type="evidence" value="ECO:0007669"/>
    <property type="project" value="UniProtKB-ARBA"/>
</dbReference>
<dbReference type="PROSITE" id="PS00141">
    <property type="entry name" value="ASP_PROTEASE"/>
    <property type="match status" value="1"/>
</dbReference>
<dbReference type="Pfam" id="PF08284">
    <property type="entry name" value="RVP_2"/>
    <property type="match status" value="1"/>
</dbReference>
<dbReference type="InterPro" id="IPR050951">
    <property type="entry name" value="Retrovirus_Pol_polyprotein"/>
</dbReference>
<evidence type="ECO:0000259" key="15">
    <source>
        <dbReference type="PROSITE" id="PS50994"/>
    </source>
</evidence>
<keyword evidence="11" id="KW-0511">Multifunctional enzyme</keyword>
<dbReference type="Gene3D" id="2.40.70.10">
    <property type="entry name" value="Acid Proteases"/>
    <property type="match status" value="1"/>
</dbReference>